<organism evidence="2 3">
    <name type="scientific">Sporisorium graminicola</name>
    <dbReference type="NCBI Taxonomy" id="280036"/>
    <lineage>
        <taxon>Eukaryota</taxon>
        <taxon>Fungi</taxon>
        <taxon>Dikarya</taxon>
        <taxon>Basidiomycota</taxon>
        <taxon>Ustilaginomycotina</taxon>
        <taxon>Ustilaginomycetes</taxon>
        <taxon>Ustilaginales</taxon>
        <taxon>Ustilaginaceae</taxon>
        <taxon>Sporisorium</taxon>
    </lineage>
</organism>
<proteinExistence type="predicted"/>
<feature type="region of interest" description="Disordered" evidence="1">
    <location>
        <begin position="228"/>
        <end position="248"/>
    </location>
</feature>
<accession>A0A4U7KUU7</accession>
<dbReference type="PANTHER" id="PTHR35895">
    <property type="entry name" value="CHROMOSOME 16, WHOLE GENOME SHOTGUN SEQUENCE"/>
    <property type="match status" value="1"/>
</dbReference>
<evidence type="ECO:0000313" key="2">
    <source>
        <dbReference type="EMBL" id="TKY87897.1"/>
    </source>
</evidence>
<name>A0A4U7KUU7_9BASI</name>
<comment type="caution">
    <text evidence="2">The sequence shown here is derived from an EMBL/GenBank/DDBJ whole genome shotgun (WGS) entry which is preliminary data.</text>
</comment>
<protein>
    <submittedName>
        <fullName evidence="2">Uncharacterized protein</fullName>
    </submittedName>
</protein>
<dbReference type="GeneID" id="40725888"/>
<dbReference type="PANTHER" id="PTHR35895:SF1">
    <property type="entry name" value="LIPID-BINDING SERUM GLYCOPROTEIN C-TERMINAL DOMAIN-CONTAINING PROTEIN"/>
    <property type="match status" value="1"/>
</dbReference>
<reference evidence="2 3" key="1">
    <citation type="submission" date="2019-05" db="EMBL/GenBank/DDBJ databases">
        <title>Sporisorium graminicola CBS 10092 draft sequencing and annotation.</title>
        <authorList>
            <person name="Solano-Gonzalez S."/>
            <person name="Caddick M.X."/>
            <person name="Darby A."/>
        </authorList>
    </citation>
    <scope>NUCLEOTIDE SEQUENCE [LARGE SCALE GENOMIC DNA]</scope>
    <source>
        <strain evidence="2 3">CBS 10092</strain>
    </source>
</reference>
<gene>
    <name evidence="2" type="ORF">EX895_002993</name>
</gene>
<dbReference type="GO" id="GO:0000329">
    <property type="term" value="C:fungal-type vacuole membrane"/>
    <property type="evidence" value="ECO:0007669"/>
    <property type="project" value="InterPro"/>
</dbReference>
<dbReference type="AlphaFoldDB" id="A0A4U7KUU7"/>
<feature type="compositionally biased region" description="Basic and acidic residues" evidence="1">
    <location>
        <begin position="236"/>
        <end position="248"/>
    </location>
</feature>
<sequence length="248" mass="26105">MMVHGVYAGPESVTWLTEGIKTLAIPVTVPGIVLDPLKSVSMTNVTLDFTQTNGEWSPLLSTDTVHAAVEIPFGFPFGVDNVGGSFDILYGGQVNALVSTASGDITVKGIPINLDPALALQAFQRLQTSPVTISGLDVTGGTKDYIIANVDASIVNPSQVHAIVGDVRMQVDYDSGGSIGDALVRNANIPQGAMTLPVEAQLKLNSDIGRRLIKDIMTRGEPDIQALAHGTSKSTSSRERYELSGDTA</sequence>
<evidence type="ECO:0000313" key="3">
    <source>
        <dbReference type="Proteomes" id="UP000306050"/>
    </source>
</evidence>
<dbReference type="OrthoDB" id="10039566at2759"/>
<keyword evidence="3" id="KW-1185">Reference proteome</keyword>
<dbReference type="Proteomes" id="UP000306050">
    <property type="component" value="Chromosome SGRAM_19"/>
</dbReference>
<dbReference type="InterPro" id="IPR046368">
    <property type="entry name" value="Tag1"/>
</dbReference>
<evidence type="ECO:0000256" key="1">
    <source>
        <dbReference type="SAM" id="MobiDB-lite"/>
    </source>
</evidence>
<dbReference type="RefSeq" id="XP_029739882.1">
    <property type="nucleotide sequence ID" value="XM_029883591.1"/>
</dbReference>
<dbReference type="EMBL" id="SRRM01000011">
    <property type="protein sequence ID" value="TKY87897.1"/>
    <property type="molecule type" value="Genomic_DNA"/>
</dbReference>
<dbReference type="KEGG" id="sgra:EX895_002993"/>